<dbReference type="PANTHER" id="PTHR13140">
    <property type="entry name" value="MYOSIN"/>
    <property type="match status" value="1"/>
</dbReference>
<dbReference type="InterPro" id="IPR036961">
    <property type="entry name" value="Kinesin_motor_dom_sf"/>
</dbReference>
<accession>A0A0H5R950</accession>
<keyword evidence="7 9" id="KW-0009">Actin-binding</keyword>
<feature type="domain" description="TH1" evidence="12">
    <location>
        <begin position="716"/>
        <end position="893"/>
    </location>
</feature>
<proteinExistence type="inferred from homology"/>
<dbReference type="PROSITE" id="PS51456">
    <property type="entry name" value="MYOSIN_MOTOR"/>
    <property type="match status" value="1"/>
</dbReference>
<dbReference type="GO" id="GO:0005886">
    <property type="term" value="C:plasma membrane"/>
    <property type="evidence" value="ECO:0007669"/>
    <property type="project" value="TreeGrafter"/>
</dbReference>
<dbReference type="GO" id="GO:0005524">
    <property type="term" value="F:ATP binding"/>
    <property type="evidence" value="ECO:0007669"/>
    <property type="project" value="UniProtKB-UniRule"/>
</dbReference>
<evidence type="ECO:0000256" key="2">
    <source>
        <dbReference type="ARBA" id="ARBA00022443"/>
    </source>
</evidence>
<keyword evidence="2 8" id="KW-0728">SH3 domain</keyword>
<dbReference type="PROSITE" id="PS51757">
    <property type="entry name" value="TH1"/>
    <property type="match status" value="1"/>
</dbReference>
<dbReference type="InterPro" id="IPR001452">
    <property type="entry name" value="SH3_domain"/>
</dbReference>
<feature type="region of interest" description="Actin-binding" evidence="9">
    <location>
        <begin position="554"/>
        <end position="576"/>
    </location>
</feature>
<protein>
    <recommendedName>
        <fullName evidence="14">Myosin motor domain-containing protein</fullName>
    </recommendedName>
</protein>
<feature type="domain" description="SH3" evidence="10">
    <location>
        <begin position="940"/>
        <end position="999"/>
    </location>
</feature>
<dbReference type="GO" id="GO:0051015">
    <property type="term" value="F:actin filament binding"/>
    <property type="evidence" value="ECO:0007669"/>
    <property type="project" value="TreeGrafter"/>
</dbReference>
<dbReference type="GO" id="GO:0000146">
    <property type="term" value="F:microfilament motor activity"/>
    <property type="evidence" value="ECO:0007669"/>
    <property type="project" value="TreeGrafter"/>
</dbReference>
<evidence type="ECO:0000256" key="8">
    <source>
        <dbReference type="PROSITE-ProRule" id="PRU00192"/>
    </source>
</evidence>
<dbReference type="SUPFAM" id="SSF50044">
    <property type="entry name" value="SH3-domain"/>
    <property type="match status" value="1"/>
</dbReference>
<feature type="binding site" evidence="9">
    <location>
        <begin position="100"/>
        <end position="107"/>
    </location>
    <ligand>
        <name>ATP</name>
        <dbReference type="ChEBI" id="CHEBI:30616"/>
    </ligand>
</feature>
<keyword evidence="6 9" id="KW-0505">Motor protein</keyword>
<keyword evidence="5 9" id="KW-0518">Myosin</keyword>
<dbReference type="PROSITE" id="PS50096">
    <property type="entry name" value="IQ"/>
    <property type="match status" value="1"/>
</dbReference>
<organism evidence="13">
    <name type="scientific">Spongospora subterranea</name>
    <dbReference type="NCBI Taxonomy" id="70186"/>
    <lineage>
        <taxon>Eukaryota</taxon>
        <taxon>Sar</taxon>
        <taxon>Rhizaria</taxon>
        <taxon>Endomyxa</taxon>
        <taxon>Phytomyxea</taxon>
        <taxon>Plasmodiophorida</taxon>
        <taxon>Plasmodiophoridae</taxon>
        <taxon>Spongospora</taxon>
    </lineage>
</organism>
<dbReference type="Pfam" id="PF00063">
    <property type="entry name" value="Myosin_head"/>
    <property type="match status" value="1"/>
</dbReference>
<dbReference type="AlphaFoldDB" id="A0A0H5R950"/>
<dbReference type="InterPro" id="IPR000048">
    <property type="entry name" value="IQ_motif_EF-hand-BS"/>
</dbReference>
<dbReference type="GO" id="GO:0016459">
    <property type="term" value="C:myosin complex"/>
    <property type="evidence" value="ECO:0007669"/>
    <property type="project" value="UniProtKB-KW"/>
</dbReference>
<dbReference type="PANTHER" id="PTHR13140:SF679">
    <property type="entry name" value="UNCONVENTIONAL MYOSIN IC"/>
    <property type="match status" value="1"/>
</dbReference>
<evidence type="ECO:0000256" key="1">
    <source>
        <dbReference type="ARBA" id="ARBA00008314"/>
    </source>
</evidence>
<dbReference type="InterPro" id="IPR010926">
    <property type="entry name" value="Myosin_TH1"/>
</dbReference>
<sequence>MALYSKQSISDLVLLSKIDESSILATLKARHAINDIYTYIGNVLLSVNPFKSLNIYGDAYISKYRGRYMYEHPPHIYAIAEESITAVRSNHVNQCVIISGESGAGKTEASKLFMQYIAAVSSDMSEIKRIKDQILQTSAVLESFGNACTRKNSNSSRFGKYMEIAFNFRSDPIGGTVSNFLLEKSRVVQVSEGERSFHIFYQLTRGANALIKTQYFLEAPEYFNYLSKSKYTEVKGTNDKDDFKMTLGSLAAMDIPTDVVSEILRVISAILWIGQIQYVKSGDNAVIVDTDDAVGKVSNLLQCKPEQLRSAFLFRSVNAGREAAIQTPLDLDQGYFTRDAFAKLVYDRLFSWIIQRINTTIAAPDAETVAKIGILDIYGFEVFTTNSFEQLCINYANEKLQQVFIARTLQAEQQEYDVEGISWQHIEYFDNKIVVDLIEKKPYGILAYLDEACMIPKGTVATFISSLTDAFSTHDHLSMPKQLGQVFTIAHYAGNVTYDADLFLIKNKDLVWSDLLELGENCDLTIMKTMFFKESGSANQKRPLTAGAQFKVQVNQLADKLNSCQPHYIRCIKPNEEKRTGYVDEPMVLHQIKYLGLLENVRVRRAGFAYRMEYSRFLARYKMLSPATWPIYNKEASQGTRLILQEMKVAESSQFVMGKTKVFIREPISLFALEEFRSRRLQDLATLIQKVYRSWVARKYYKELRERAVGLFGDQKLRRVKSFNRNYFGDYEGGSSQPSVEMLLTKNRDSRILFFDKVLKVNRRMKTQNRLLLLTENSLYNLTSKFKLKRKISLAEIQGISLSPYADNLMVVHVPNEYDYVYTCERKTEFVTALSDQYLIILDKKLPIRFTKHIAYTTKNKQKREILVELDPSLNDELLLEPIGSTIKVHVGNIPTVSATSVRSKQAGLPTGSGHIRRQSMNPGIILSQPANPQVPPRNSNVEYAVGLFDFNATDATEISFKKGDTLVVLQQLPDGWFQVDFNGKLGYAPGNHLKLTKPTSAAVIHNRQASRQHGALPKIKELFSKAT</sequence>
<dbReference type="Gene3D" id="1.20.58.530">
    <property type="match status" value="1"/>
</dbReference>
<dbReference type="Pfam" id="PF06017">
    <property type="entry name" value="Myosin_TH1"/>
    <property type="match status" value="1"/>
</dbReference>
<dbReference type="Gene3D" id="2.30.30.40">
    <property type="entry name" value="SH3 Domains"/>
    <property type="match status" value="1"/>
</dbReference>
<dbReference type="Gene3D" id="1.20.5.4820">
    <property type="match status" value="1"/>
</dbReference>
<dbReference type="EMBL" id="HACM01009795">
    <property type="protein sequence ID" value="CRZ10237.1"/>
    <property type="molecule type" value="Transcribed_RNA"/>
</dbReference>
<dbReference type="PROSITE" id="PS50002">
    <property type="entry name" value="SH3"/>
    <property type="match status" value="1"/>
</dbReference>
<keyword evidence="3 9" id="KW-0547">Nucleotide-binding</keyword>
<keyword evidence="4 9" id="KW-0067">ATP-binding</keyword>
<evidence type="ECO:0000259" key="11">
    <source>
        <dbReference type="PROSITE" id="PS51456"/>
    </source>
</evidence>
<dbReference type="Gene3D" id="1.10.10.820">
    <property type="match status" value="1"/>
</dbReference>
<evidence type="ECO:0008006" key="14">
    <source>
        <dbReference type="Google" id="ProtNLM"/>
    </source>
</evidence>
<dbReference type="InterPro" id="IPR001609">
    <property type="entry name" value="Myosin_head_motor_dom-like"/>
</dbReference>
<dbReference type="Pfam" id="PF00018">
    <property type="entry name" value="SH3_1"/>
    <property type="match status" value="1"/>
</dbReference>
<dbReference type="InterPro" id="IPR036028">
    <property type="entry name" value="SH3-like_dom_sf"/>
</dbReference>
<name>A0A0H5R950_9EUKA</name>
<evidence type="ECO:0000313" key="13">
    <source>
        <dbReference type="EMBL" id="CRZ10237.1"/>
    </source>
</evidence>
<dbReference type="GO" id="GO:0007015">
    <property type="term" value="P:actin filament organization"/>
    <property type="evidence" value="ECO:0007669"/>
    <property type="project" value="TreeGrafter"/>
</dbReference>
<reference evidence="13" key="1">
    <citation type="submission" date="2015-04" db="EMBL/GenBank/DDBJ databases">
        <title>The genome sequence of the plant pathogenic Rhizarian Plasmodiophora brassicae reveals insights in its biotrophic life cycle and the origin of chitin synthesis.</title>
        <authorList>
            <person name="Schwelm A."/>
            <person name="Fogelqvist J."/>
            <person name="Knaust A."/>
            <person name="Julke S."/>
            <person name="Lilja T."/>
            <person name="Dhandapani V."/>
            <person name="Bonilla-Rosso G."/>
            <person name="Karlsson M."/>
            <person name="Shevchenko A."/>
            <person name="Choi S.R."/>
            <person name="Kim H.G."/>
            <person name="Park J.Y."/>
            <person name="Lim Y.P."/>
            <person name="Ludwig-Muller J."/>
            <person name="Dixelius C."/>
        </authorList>
    </citation>
    <scope>NUCLEOTIDE SEQUENCE</scope>
    <source>
        <tissue evidence="13">Potato root galls</tissue>
    </source>
</reference>
<dbReference type="InterPro" id="IPR027417">
    <property type="entry name" value="P-loop_NTPase"/>
</dbReference>
<dbReference type="GO" id="GO:0005737">
    <property type="term" value="C:cytoplasm"/>
    <property type="evidence" value="ECO:0007669"/>
    <property type="project" value="TreeGrafter"/>
</dbReference>
<dbReference type="FunFam" id="1.20.58.530:FF:000004">
    <property type="entry name" value="Unconventional myosin ID"/>
    <property type="match status" value="1"/>
</dbReference>
<dbReference type="FunFam" id="1.10.10.820:FF:000001">
    <property type="entry name" value="Myosin heavy chain"/>
    <property type="match status" value="1"/>
</dbReference>
<dbReference type="PRINTS" id="PR00193">
    <property type="entry name" value="MYOSINHEAVY"/>
</dbReference>
<comment type="similarity">
    <text evidence="1 9">Belongs to the TRAFAC class myosin-kinesin ATPase superfamily. Myosin family.</text>
</comment>
<dbReference type="SMART" id="SM00326">
    <property type="entry name" value="SH3"/>
    <property type="match status" value="1"/>
</dbReference>
<evidence type="ECO:0000256" key="4">
    <source>
        <dbReference type="ARBA" id="ARBA00022840"/>
    </source>
</evidence>
<evidence type="ECO:0000256" key="6">
    <source>
        <dbReference type="ARBA" id="ARBA00023175"/>
    </source>
</evidence>
<evidence type="ECO:0000259" key="10">
    <source>
        <dbReference type="PROSITE" id="PS50002"/>
    </source>
</evidence>
<dbReference type="GO" id="GO:0006897">
    <property type="term" value="P:endocytosis"/>
    <property type="evidence" value="ECO:0007669"/>
    <property type="project" value="TreeGrafter"/>
</dbReference>
<dbReference type="SMART" id="SM00242">
    <property type="entry name" value="MYSc"/>
    <property type="match status" value="1"/>
</dbReference>
<evidence type="ECO:0000256" key="5">
    <source>
        <dbReference type="ARBA" id="ARBA00023123"/>
    </source>
</evidence>
<dbReference type="SUPFAM" id="SSF52540">
    <property type="entry name" value="P-loop containing nucleoside triphosphate hydrolases"/>
    <property type="match status" value="1"/>
</dbReference>
<feature type="domain" description="Myosin motor" evidence="11">
    <location>
        <begin position="7"/>
        <end position="678"/>
    </location>
</feature>
<evidence type="ECO:0000259" key="12">
    <source>
        <dbReference type="PROSITE" id="PS51757"/>
    </source>
</evidence>
<dbReference type="Pfam" id="PF00612">
    <property type="entry name" value="IQ"/>
    <property type="match status" value="1"/>
</dbReference>
<evidence type="ECO:0000256" key="3">
    <source>
        <dbReference type="ARBA" id="ARBA00022741"/>
    </source>
</evidence>
<dbReference type="Gene3D" id="1.20.120.720">
    <property type="entry name" value="Myosin VI head, motor domain, U50 subdomain"/>
    <property type="match status" value="1"/>
</dbReference>
<dbReference type="SMART" id="SM00015">
    <property type="entry name" value="IQ"/>
    <property type="match status" value="1"/>
</dbReference>
<evidence type="ECO:0000256" key="9">
    <source>
        <dbReference type="PROSITE-ProRule" id="PRU00782"/>
    </source>
</evidence>
<evidence type="ECO:0000256" key="7">
    <source>
        <dbReference type="ARBA" id="ARBA00023203"/>
    </source>
</evidence>
<dbReference type="GO" id="GO:0030048">
    <property type="term" value="P:actin filament-based movement"/>
    <property type="evidence" value="ECO:0007669"/>
    <property type="project" value="TreeGrafter"/>
</dbReference>
<dbReference type="Gene3D" id="3.40.850.10">
    <property type="entry name" value="Kinesin motor domain"/>
    <property type="match status" value="1"/>
</dbReference>